<proteinExistence type="inferred from homology"/>
<protein>
    <recommendedName>
        <fullName evidence="7">Fungal lipase-type domain-containing protein</fullName>
    </recommendedName>
</protein>
<evidence type="ECO:0000256" key="2">
    <source>
        <dbReference type="ARBA" id="ARBA00023157"/>
    </source>
</evidence>
<reference evidence="8" key="1">
    <citation type="submission" date="2023-10" db="EMBL/GenBank/DDBJ databases">
        <authorList>
            <person name="Guldener U."/>
        </authorList>
    </citation>
    <scope>NUCLEOTIDE SEQUENCE</scope>
    <source>
        <strain evidence="8">Mp4</strain>
    </source>
</reference>
<dbReference type="Pfam" id="PF01764">
    <property type="entry name" value="Lipase_3"/>
    <property type="match status" value="1"/>
</dbReference>
<accession>A0AAJ4XHN5</accession>
<evidence type="ECO:0000259" key="7">
    <source>
        <dbReference type="Pfam" id="PF01764"/>
    </source>
</evidence>
<name>A0AAJ4XHN5_9BASI</name>
<keyword evidence="6" id="KW-0472">Membrane</keyword>
<dbReference type="InterPro" id="IPR029058">
    <property type="entry name" value="AB_hydrolase_fold"/>
</dbReference>
<dbReference type="CDD" id="cd00519">
    <property type="entry name" value="Lipase_3"/>
    <property type="match status" value="1"/>
</dbReference>
<gene>
    <name evidence="8" type="ORF">MEPE_00897</name>
</gene>
<dbReference type="GO" id="GO:0006629">
    <property type="term" value="P:lipid metabolic process"/>
    <property type="evidence" value="ECO:0007669"/>
    <property type="project" value="InterPro"/>
</dbReference>
<dbReference type="InterPro" id="IPR002921">
    <property type="entry name" value="Fungal_lipase-type"/>
</dbReference>
<dbReference type="AlphaFoldDB" id="A0AAJ4XHN5"/>
<dbReference type="PANTHER" id="PTHR45856">
    <property type="entry name" value="ALPHA/BETA-HYDROLASES SUPERFAMILY PROTEIN"/>
    <property type="match status" value="1"/>
</dbReference>
<evidence type="ECO:0000256" key="1">
    <source>
        <dbReference type="ARBA" id="ARBA00022729"/>
    </source>
</evidence>
<dbReference type="InterPro" id="IPR051218">
    <property type="entry name" value="Sec_MonoDiacylglyc_Lipase"/>
</dbReference>
<comment type="catalytic activity">
    <reaction evidence="4">
        <text>a diacylglycerol + H2O = a monoacylglycerol + a fatty acid + H(+)</text>
        <dbReference type="Rhea" id="RHEA:32731"/>
        <dbReference type="ChEBI" id="CHEBI:15377"/>
        <dbReference type="ChEBI" id="CHEBI:15378"/>
        <dbReference type="ChEBI" id="CHEBI:17408"/>
        <dbReference type="ChEBI" id="CHEBI:18035"/>
        <dbReference type="ChEBI" id="CHEBI:28868"/>
    </reaction>
</comment>
<feature type="transmembrane region" description="Helical" evidence="6">
    <location>
        <begin position="52"/>
        <end position="71"/>
    </location>
</feature>
<dbReference type="PANTHER" id="PTHR45856:SF24">
    <property type="entry name" value="FUNGAL LIPASE-LIKE DOMAIN-CONTAINING PROTEIN"/>
    <property type="match status" value="1"/>
</dbReference>
<evidence type="ECO:0000313" key="8">
    <source>
        <dbReference type="EMBL" id="SNX82191.1"/>
    </source>
</evidence>
<dbReference type="SUPFAM" id="SSF53474">
    <property type="entry name" value="alpha/beta-Hydrolases"/>
    <property type="match status" value="1"/>
</dbReference>
<keyword evidence="9" id="KW-1185">Reference proteome</keyword>
<organism evidence="8 9">
    <name type="scientific">Melanopsichium pennsylvanicum</name>
    <dbReference type="NCBI Taxonomy" id="63383"/>
    <lineage>
        <taxon>Eukaryota</taxon>
        <taxon>Fungi</taxon>
        <taxon>Dikarya</taxon>
        <taxon>Basidiomycota</taxon>
        <taxon>Ustilaginomycotina</taxon>
        <taxon>Ustilaginomycetes</taxon>
        <taxon>Ustilaginales</taxon>
        <taxon>Ustilaginaceae</taxon>
        <taxon>Melanopsichium</taxon>
    </lineage>
</organism>
<keyword evidence="1" id="KW-0732">Signal</keyword>
<keyword evidence="6" id="KW-0812">Transmembrane</keyword>
<evidence type="ECO:0000256" key="6">
    <source>
        <dbReference type="SAM" id="Phobius"/>
    </source>
</evidence>
<comment type="caution">
    <text evidence="8">The sequence shown here is derived from an EMBL/GenBank/DDBJ whole genome shotgun (WGS) entry which is preliminary data.</text>
</comment>
<evidence type="ECO:0000256" key="3">
    <source>
        <dbReference type="ARBA" id="ARBA00043996"/>
    </source>
</evidence>
<dbReference type="EMBL" id="OAPG01000001">
    <property type="protein sequence ID" value="SNX82191.1"/>
    <property type="molecule type" value="Genomic_DNA"/>
</dbReference>
<dbReference type="Proteomes" id="UP001294444">
    <property type="component" value="Unassembled WGS sequence"/>
</dbReference>
<evidence type="ECO:0000256" key="4">
    <source>
        <dbReference type="ARBA" id="ARBA00047591"/>
    </source>
</evidence>
<feature type="transmembrane region" description="Helical" evidence="6">
    <location>
        <begin position="91"/>
        <end position="116"/>
    </location>
</feature>
<evidence type="ECO:0000256" key="5">
    <source>
        <dbReference type="ARBA" id="ARBA00048461"/>
    </source>
</evidence>
<keyword evidence="6" id="KW-1133">Transmembrane helix</keyword>
<comment type="similarity">
    <text evidence="3">Belongs to the AB hydrolase superfamily. Lipase family. Class 3 subfamily.</text>
</comment>
<comment type="catalytic activity">
    <reaction evidence="5">
        <text>a monoacylglycerol + H2O = glycerol + a fatty acid + H(+)</text>
        <dbReference type="Rhea" id="RHEA:15245"/>
        <dbReference type="ChEBI" id="CHEBI:15377"/>
        <dbReference type="ChEBI" id="CHEBI:15378"/>
        <dbReference type="ChEBI" id="CHEBI:17408"/>
        <dbReference type="ChEBI" id="CHEBI:17754"/>
        <dbReference type="ChEBI" id="CHEBI:28868"/>
    </reaction>
</comment>
<sequence length="563" mass="63046">MAPPSADVHKRATNAQPLTGPLQSHKHAGLCEHLRKKQVHELARVSGRGSGILGWFSTTFSDVYYYFFAWFPRTWWITLTSLPAMITDPVSLFTALAFALATTGMLFFCLIVSAVWRLPVVQNIWRPYSAKRDIGLGNIAYPLIFEFGASPQNKLIRDAAFTVMTNPVSQAAQPSTAQERTFDLEVSKILMMLSALVYERDIGAYRQAARSARNASMVNKSLLVGEDMLTDAGKDTYKKLSMADRKINKVANEWGLNYASVSELATNTSPLCGAFWHPDYNFIILAFKGTDPVEFKEWAIDFTFEYTDGRAWLPGFTKVHAGFYNQIFPQELNHATGAFPYTEIRASVEEIVKQIRATSFSDHVNLYVTGHSLGAALASVFYSRAVASPKDFGANEEGNQQVFVRDAYCFGAPIIGDPDCISAFNQAVHERDLNHPQSLWRVTNRRDAVATLLPDFGDYNALKHISSTSQLHFAHIGQEIQLPNALQRIYAGPGTLLPTQTPVSIISHLDKGGEGPEVTLPPIFWLLERIPIICRAVAHLPSCYWDRITKVHQQYDIEYRSWH</sequence>
<keyword evidence="2" id="KW-1015">Disulfide bond</keyword>
<feature type="domain" description="Fungal lipase-type" evidence="7">
    <location>
        <begin position="285"/>
        <end position="454"/>
    </location>
</feature>
<dbReference type="Gene3D" id="3.40.50.1820">
    <property type="entry name" value="alpha/beta hydrolase"/>
    <property type="match status" value="1"/>
</dbReference>
<evidence type="ECO:0000313" key="9">
    <source>
        <dbReference type="Proteomes" id="UP001294444"/>
    </source>
</evidence>